<dbReference type="GO" id="GO:0005634">
    <property type="term" value="C:nucleus"/>
    <property type="evidence" value="ECO:0007669"/>
    <property type="project" value="UniProtKB-SubCell"/>
</dbReference>
<keyword evidence="5" id="KW-0539">Nucleus</keyword>
<feature type="coiled-coil region" evidence="6">
    <location>
        <begin position="94"/>
        <end position="128"/>
    </location>
</feature>
<evidence type="ECO:0000256" key="7">
    <source>
        <dbReference type="SAM" id="MobiDB-lite"/>
    </source>
</evidence>
<proteinExistence type="predicted"/>
<evidence type="ECO:0000256" key="2">
    <source>
        <dbReference type="ARBA" id="ARBA00023015"/>
    </source>
</evidence>
<sequence>MELNSLLILLEAAEYLERRDREAEHGYASVLPFDGDFARKKTKAAGLVFTQRTREAQTSQAQALPGAAEAAGAPGPDSTRHTTLSLLKRAKTHIKKLEEQDRRALGIKEQLQREHHFLKRRLEQLSVQSLERVRTDSTGSAVSTDDSEQEVDVEGMEFGPGELDSVGSNSDVDDHYSLQSDGGYGPPCRRPARPGLS</sequence>
<evidence type="ECO:0000256" key="6">
    <source>
        <dbReference type="SAM" id="Coils"/>
    </source>
</evidence>
<evidence type="ECO:0000313" key="8">
    <source>
        <dbReference type="EMBL" id="KAK1346104.1"/>
    </source>
</evidence>
<name>A0AA40IAJ2_CNENI</name>
<gene>
    <name evidence="8" type="ORF">QTO34_008573</name>
</gene>
<organism evidence="8 9">
    <name type="scientific">Cnephaeus nilssonii</name>
    <name type="common">Northern bat</name>
    <name type="synonym">Eptesicus nilssonii</name>
    <dbReference type="NCBI Taxonomy" id="3371016"/>
    <lineage>
        <taxon>Eukaryota</taxon>
        <taxon>Metazoa</taxon>
        <taxon>Chordata</taxon>
        <taxon>Craniata</taxon>
        <taxon>Vertebrata</taxon>
        <taxon>Euteleostomi</taxon>
        <taxon>Mammalia</taxon>
        <taxon>Eutheria</taxon>
        <taxon>Laurasiatheria</taxon>
        <taxon>Chiroptera</taxon>
        <taxon>Yangochiroptera</taxon>
        <taxon>Vespertilionidae</taxon>
        <taxon>Cnephaeus</taxon>
    </lineage>
</organism>
<dbReference type="GO" id="GO:0046983">
    <property type="term" value="F:protein dimerization activity"/>
    <property type="evidence" value="ECO:0007669"/>
    <property type="project" value="InterPro"/>
</dbReference>
<dbReference type="Gene3D" id="4.10.280.10">
    <property type="entry name" value="Helix-loop-helix DNA-binding domain"/>
    <property type="match status" value="1"/>
</dbReference>
<keyword evidence="3" id="KW-0238">DNA-binding</keyword>
<keyword evidence="2" id="KW-0805">Transcription regulation</keyword>
<feature type="region of interest" description="Disordered" evidence="7">
    <location>
        <begin position="130"/>
        <end position="197"/>
    </location>
</feature>
<comment type="subcellular location">
    <subcellularLocation>
        <location evidence="1">Nucleus</location>
    </subcellularLocation>
</comment>
<dbReference type="AlphaFoldDB" id="A0AA40IAJ2"/>
<dbReference type="PANTHER" id="PTHR11969:SF4">
    <property type="entry name" value="MAX DIMERIZATION PROTEIN 4"/>
    <property type="match status" value="1"/>
</dbReference>
<protein>
    <recommendedName>
        <fullName evidence="10">Max dimerization protein 4</fullName>
    </recommendedName>
</protein>
<keyword evidence="9" id="KW-1185">Reference proteome</keyword>
<evidence type="ECO:0000313" key="9">
    <source>
        <dbReference type="Proteomes" id="UP001177744"/>
    </source>
</evidence>
<feature type="compositionally biased region" description="Low complexity" evidence="7">
    <location>
        <begin position="61"/>
        <end position="76"/>
    </location>
</feature>
<feature type="compositionally biased region" description="Acidic residues" evidence="7">
    <location>
        <begin position="145"/>
        <end position="155"/>
    </location>
</feature>
<evidence type="ECO:0008006" key="10">
    <source>
        <dbReference type="Google" id="ProtNLM"/>
    </source>
</evidence>
<comment type="caution">
    <text evidence="8">The sequence shown here is derived from an EMBL/GenBank/DDBJ whole genome shotgun (WGS) entry which is preliminary data.</text>
</comment>
<dbReference type="InterPro" id="IPR036638">
    <property type="entry name" value="HLH_DNA-bd_sf"/>
</dbReference>
<dbReference type="GO" id="GO:0000981">
    <property type="term" value="F:DNA-binding transcription factor activity, RNA polymerase II-specific"/>
    <property type="evidence" value="ECO:0007669"/>
    <property type="project" value="TreeGrafter"/>
</dbReference>
<dbReference type="PANTHER" id="PTHR11969">
    <property type="entry name" value="MAX DIMERIZATION, MAD"/>
    <property type="match status" value="1"/>
</dbReference>
<dbReference type="GO" id="GO:0000978">
    <property type="term" value="F:RNA polymerase II cis-regulatory region sequence-specific DNA binding"/>
    <property type="evidence" value="ECO:0007669"/>
    <property type="project" value="TreeGrafter"/>
</dbReference>
<evidence type="ECO:0000256" key="4">
    <source>
        <dbReference type="ARBA" id="ARBA00023163"/>
    </source>
</evidence>
<keyword evidence="6" id="KW-0175">Coiled coil</keyword>
<accession>A0AA40IAJ2</accession>
<evidence type="ECO:0000256" key="5">
    <source>
        <dbReference type="ARBA" id="ARBA00023242"/>
    </source>
</evidence>
<feature type="region of interest" description="Disordered" evidence="7">
    <location>
        <begin position="56"/>
        <end position="81"/>
    </location>
</feature>
<dbReference type="Proteomes" id="UP001177744">
    <property type="component" value="Unassembled WGS sequence"/>
</dbReference>
<reference evidence="8" key="1">
    <citation type="submission" date="2023-06" db="EMBL/GenBank/DDBJ databases">
        <title>Reference genome for the Northern bat (Eptesicus nilssonii), a most northern bat species.</title>
        <authorList>
            <person name="Laine V.N."/>
            <person name="Pulliainen A.T."/>
            <person name="Lilley T.M."/>
        </authorList>
    </citation>
    <scope>NUCLEOTIDE SEQUENCE</scope>
    <source>
        <strain evidence="8">BLF_Eptnil</strain>
        <tissue evidence="8">Kidney</tissue>
    </source>
</reference>
<evidence type="ECO:0000256" key="3">
    <source>
        <dbReference type="ARBA" id="ARBA00023125"/>
    </source>
</evidence>
<dbReference type="EMBL" id="JAULJE010000002">
    <property type="protein sequence ID" value="KAK1346104.1"/>
    <property type="molecule type" value="Genomic_DNA"/>
</dbReference>
<evidence type="ECO:0000256" key="1">
    <source>
        <dbReference type="ARBA" id="ARBA00004123"/>
    </source>
</evidence>
<keyword evidence="4" id="KW-0804">Transcription</keyword>